<keyword evidence="2" id="KW-0496">Mitochondrion</keyword>
<dbReference type="GO" id="GO:0015986">
    <property type="term" value="P:proton motive force-driven ATP synthesis"/>
    <property type="evidence" value="ECO:0007669"/>
    <property type="project" value="TreeGrafter"/>
</dbReference>
<evidence type="ECO:0000256" key="4">
    <source>
        <dbReference type="SAM" id="Phobius"/>
    </source>
</evidence>
<dbReference type="OrthoDB" id="2094445at2759"/>
<dbReference type="Pfam" id="PF11022">
    <property type="entry name" value="ATP19"/>
    <property type="match status" value="1"/>
</dbReference>
<comment type="subcellular location">
    <subcellularLocation>
        <location evidence="1">Mitochondrion membrane</location>
    </subcellularLocation>
</comment>
<evidence type="ECO:0000256" key="1">
    <source>
        <dbReference type="ARBA" id="ARBA00004325"/>
    </source>
</evidence>
<evidence type="ECO:0000313" key="5">
    <source>
        <dbReference type="EMBL" id="KAJ2742376.1"/>
    </source>
</evidence>
<reference evidence="5" key="1">
    <citation type="submission" date="2022-07" db="EMBL/GenBank/DDBJ databases">
        <title>Phylogenomic reconstructions and comparative analyses of Kickxellomycotina fungi.</title>
        <authorList>
            <person name="Reynolds N.K."/>
            <person name="Stajich J.E."/>
            <person name="Barry K."/>
            <person name="Grigoriev I.V."/>
            <person name="Crous P."/>
            <person name="Smith M.E."/>
        </authorList>
    </citation>
    <scope>NUCLEOTIDE SEQUENCE</scope>
    <source>
        <strain evidence="5">BCRC 34297</strain>
    </source>
</reference>
<feature type="transmembrane region" description="Helical" evidence="4">
    <location>
        <begin position="12"/>
        <end position="32"/>
    </location>
</feature>
<sequence>MGGYFNIAGRKVATHHLVLGVLASYGVIFKAVMPKTDKTQPPPIKASSDEESRFIQDFIKAAEAEEKKPAH</sequence>
<comment type="caution">
    <text evidence="5">The sequence shown here is derived from an EMBL/GenBank/DDBJ whole genome shotgun (WGS) entry which is preliminary data.</text>
</comment>
<dbReference type="AlphaFoldDB" id="A0A9W8GNS7"/>
<protein>
    <recommendedName>
        <fullName evidence="7">ATP synthase subunit K, mitochondrial</fullName>
    </recommendedName>
</protein>
<dbReference type="InterPro" id="IPR021278">
    <property type="entry name" value="ATP19"/>
</dbReference>
<evidence type="ECO:0000313" key="6">
    <source>
        <dbReference type="Proteomes" id="UP001140011"/>
    </source>
</evidence>
<keyword evidence="6" id="KW-1185">Reference proteome</keyword>
<accession>A0A9W8GNS7</accession>
<dbReference type="Proteomes" id="UP001140011">
    <property type="component" value="Unassembled WGS sequence"/>
</dbReference>
<evidence type="ECO:0000256" key="3">
    <source>
        <dbReference type="ARBA" id="ARBA00023136"/>
    </source>
</evidence>
<gene>
    <name evidence="5" type="ORF">GGI19_006825</name>
</gene>
<evidence type="ECO:0008006" key="7">
    <source>
        <dbReference type="Google" id="ProtNLM"/>
    </source>
</evidence>
<keyword evidence="4" id="KW-0812">Transmembrane</keyword>
<keyword evidence="3 4" id="KW-0472">Membrane</keyword>
<dbReference type="PANTHER" id="PTHR28074">
    <property type="entry name" value="ATP SYNTHASE SUBUNIT K, MITOCHONDRIAL"/>
    <property type="match status" value="1"/>
</dbReference>
<proteinExistence type="predicted"/>
<dbReference type="EMBL" id="JANBUH010001826">
    <property type="protein sequence ID" value="KAJ2742376.1"/>
    <property type="molecule type" value="Genomic_DNA"/>
</dbReference>
<keyword evidence="4" id="KW-1133">Transmembrane helix</keyword>
<dbReference type="PANTHER" id="PTHR28074:SF1">
    <property type="entry name" value="ATP SYNTHASE SUBUNIT K, MITOCHONDRIAL"/>
    <property type="match status" value="1"/>
</dbReference>
<name>A0A9W8GNS7_9FUNG</name>
<evidence type="ECO:0000256" key="2">
    <source>
        <dbReference type="ARBA" id="ARBA00023128"/>
    </source>
</evidence>
<organism evidence="5 6">
    <name type="scientific">Coemansia pectinata</name>
    <dbReference type="NCBI Taxonomy" id="1052879"/>
    <lineage>
        <taxon>Eukaryota</taxon>
        <taxon>Fungi</taxon>
        <taxon>Fungi incertae sedis</taxon>
        <taxon>Zoopagomycota</taxon>
        <taxon>Kickxellomycotina</taxon>
        <taxon>Kickxellomycetes</taxon>
        <taxon>Kickxellales</taxon>
        <taxon>Kickxellaceae</taxon>
        <taxon>Coemansia</taxon>
    </lineage>
</organism>
<dbReference type="GO" id="GO:0031966">
    <property type="term" value="C:mitochondrial membrane"/>
    <property type="evidence" value="ECO:0007669"/>
    <property type="project" value="UniProtKB-SubCell"/>
</dbReference>